<evidence type="ECO:0000256" key="2">
    <source>
        <dbReference type="ARBA" id="ARBA00022525"/>
    </source>
</evidence>
<keyword evidence="3 5" id="KW-0732">Signal</keyword>
<evidence type="ECO:0000259" key="6">
    <source>
        <dbReference type="PROSITE" id="PS50871"/>
    </source>
</evidence>
<proteinExistence type="predicted"/>
<evidence type="ECO:0000313" key="8">
    <source>
        <dbReference type="Proteomes" id="UP000005408"/>
    </source>
</evidence>
<dbReference type="SUPFAM" id="SSF49842">
    <property type="entry name" value="TNF-like"/>
    <property type="match status" value="1"/>
</dbReference>
<dbReference type="PROSITE" id="PS50871">
    <property type="entry name" value="C1Q"/>
    <property type="match status" value="1"/>
</dbReference>
<dbReference type="InterPro" id="IPR008983">
    <property type="entry name" value="Tumour_necrosis_fac-like_dom"/>
</dbReference>
<sequence>MLSYFIFTELLCVIQTSGFSSLTDVETQNVTLRDEAIATKTDVFRQLLNQETLIRMSLVKDVNSLVKDMVEIKEAMTTSKKQLHDAEKEILSLKNEVQLLKTENQKLKEQAVKIQEANNHKFLEIGENLTEVSISCAQYETYVNKGIKDFEKNASTILSDIKIEVRYLSLTLLELNKHTMELNVSFPNMIEGKLAEYTANVNRSVSDINHKLLISKDYQEKLAYNLSLLENDQTSLKKIISATKKGVGFTAGVTTRSDWAGNILVFPHVVTNNGNGYNPSTGKFTAPTDGTYVFFLTVVSNSNKFIYMNIVHNGADKVRTIGHESAQYMTGTNMAVLQLVKGDSVWVSRRHGKGYFSESAPYTTFSGFLL</sequence>
<evidence type="ECO:0000256" key="5">
    <source>
        <dbReference type="SAM" id="SignalP"/>
    </source>
</evidence>
<dbReference type="GO" id="GO:0005576">
    <property type="term" value="C:extracellular region"/>
    <property type="evidence" value="ECO:0007669"/>
    <property type="project" value="UniProtKB-SubCell"/>
</dbReference>
<dbReference type="SMART" id="SM00110">
    <property type="entry name" value="C1Q"/>
    <property type="match status" value="1"/>
</dbReference>
<feature type="chain" id="PRO_5036486402" description="C1q domain-containing protein" evidence="5">
    <location>
        <begin position="19"/>
        <end position="370"/>
    </location>
</feature>
<reference evidence="7" key="1">
    <citation type="submission" date="2022-08" db="UniProtKB">
        <authorList>
            <consortium name="EnsemblMetazoa"/>
        </authorList>
    </citation>
    <scope>IDENTIFICATION</scope>
    <source>
        <strain evidence="7">05x7-T-G4-1.051#20</strain>
    </source>
</reference>
<keyword evidence="4" id="KW-0175">Coiled coil</keyword>
<dbReference type="PRINTS" id="PR00007">
    <property type="entry name" value="COMPLEMNTC1Q"/>
</dbReference>
<evidence type="ECO:0000256" key="3">
    <source>
        <dbReference type="ARBA" id="ARBA00022729"/>
    </source>
</evidence>
<keyword evidence="8" id="KW-1185">Reference proteome</keyword>
<keyword evidence="2" id="KW-0964">Secreted</keyword>
<accession>A0A8W8NV99</accession>
<dbReference type="InterPro" id="IPR001073">
    <property type="entry name" value="C1q_dom"/>
</dbReference>
<evidence type="ECO:0000256" key="1">
    <source>
        <dbReference type="ARBA" id="ARBA00004613"/>
    </source>
</evidence>
<dbReference type="EnsemblMetazoa" id="G6919.1">
    <property type="protein sequence ID" value="G6919.1:cds"/>
    <property type="gene ID" value="G6919"/>
</dbReference>
<dbReference type="PANTHER" id="PTHR22923:SF116">
    <property type="entry name" value="C1Q DOMAIN-CONTAINING PROTEIN"/>
    <property type="match status" value="1"/>
</dbReference>
<evidence type="ECO:0000313" key="7">
    <source>
        <dbReference type="EnsemblMetazoa" id="G6919.1:cds"/>
    </source>
</evidence>
<evidence type="ECO:0000256" key="4">
    <source>
        <dbReference type="SAM" id="Coils"/>
    </source>
</evidence>
<comment type="subcellular location">
    <subcellularLocation>
        <location evidence="1">Secreted</location>
    </subcellularLocation>
</comment>
<protein>
    <recommendedName>
        <fullName evidence="6">C1q domain-containing protein</fullName>
    </recommendedName>
</protein>
<dbReference type="PANTHER" id="PTHR22923">
    <property type="entry name" value="CEREBELLIN-RELATED"/>
    <property type="match status" value="1"/>
</dbReference>
<dbReference type="Gene3D" id="2.60.120.40">
    <property type="match status" value="1"/>
</dbReference>
<organism evidence="7 8">
    <name type="scientific">Magallana gigas</name>
    <name type="common">Pacific oyster</name>
    <name type="synonym">Crassostrea gigas</name>
    <dbReference type="NCBI Taxonomy" id="29159"/>
    <lineage>
        <taxon>Eukaryota</taxon>
        <taxon>Metazoa</taxon>
        <taxon>Spiralia</taxon>
        <taxon>Lophotrochozoa</taxon>
        <taxon>Mollusca</taxon>
        <taxon>Bivalvia</taxon>
        <taxon>Autobranchia</taxon>
        <taxon>Pteriomorphia</taxon>
        <taxon>Ostreida</taxon>
        <taxon>Ostreoidea</taxon>
        <taxon>Ostreidae</taxon>
        <taxon>Magallana</taxon>
    </lineage>
</organism>
<feature type="signal peptide" evidence="5">
    <location>
        <begin position="1"/>
        <end position="18"/>
    </location>
</feature>
<feature type="coiled-coil region" evidence="4">
    <location>
        <begin position="69"/>
        <end position="120"/>
    </location>
</feature>
<dbReference type="InterPro" id="IPR050822">
    <property type="entry name" value="Cerebellin_Synaptic_Org"/>
</dbReference>
<feature type="domain" description="C1q" evidence="6">
    <location>
        <begin position="242"/>
        <end position="370"/>
    </location>
</feature>
<dbReference type="AlphaFoldDB" id="A0A8W8NV99"/>
<name>A0A8W8NV99_MAGGI</name>
<dbReference type="Proteomes" id="UP000005408">
    <property type="component" value="Unassembled WGS sequence"/>
</dbReference>
<dbReference type="Pfam" id="PF00386">
    <property type="entry name" value="C1q"/>
    <property type="match status" value="1"/>
</dbReference>